<evidence type="ECO:0000313" key="2">
    <source>
        <dbReference type="Proteomes" id="UP000030747"/>
    </source>
</evidence>
<dbReference type="EMBL" id="HG674134">
    <property type="protein sequence ID" value="CDJ38980.1"/>
    <property type="molecule type" value="Genomic_DNA"/>
</dbReference>
<dbReference type="Proteomes" id="UP000030747">
    <property type="component" value="Unassembled WGS sequence"/>
</dbReference>
<dbReference type="VEuPathDB" id="ToxoDB:ETH2_1326300"/>
<proteinExistence type="predicted"/>
<organism evidence="1 2">
    <name type="scientific">Eimeria tenella</name>
    <name type="common">Coccidian parasite</name>
    <dbReference type="NCBI Taxonomy" id="5802"/>
    <lineage>
        <taxon>Eukaryota</taxon>
        <taxon>Sar</taxon>
        <taxon>Alveolata</taxon>
        <taxon>Apicomplexa</taxon>
        <taxon>Conoidasida</taxon>
        <taxon>Coccidia</taxon>
        <taxon>Eucoccidiorida</taxon>
        <taxon>Eimeriorina</taxon>
        <taxon>Eimeriidae</taxon>
        <taxon>Eimeria</taxon>
    </lineage>
</organism>
<accession>U6KU18</accession>
<dbReference type="RefSeq" id="XP_013229735.1">
    <property type="nucleotide sequence ID" value="XM_013374281.1"/>
</dbReference>
<reference evidence="1" key="1">
    <citation type="submission" date="2013-10" db="EMBL/GenBank/DDBJ databases">
        <title>Genomic analysis of the causative agents of coccidiosis in chickens.</title>
        <authorList>
            <person name="Reid A.J."/>
            <person name="Blake D."/>
            <person name="Billington K."/>
            <person name="Browne H."/>
            <person name="Dunn M."/>
            <person name="Hung S."/>
            <person name="Kawahara F."/>
            <person name="Miranda-Saavedra D."/>
            <person name="Mourier T."/>
            <person name="Nagra H."/>
            <person name="Otto T.D."/>
            <person name="Rawlings N."/>
            <person name="Sanchez A."/>
            <person name="Sanders M."/>
            <person name="Subramaniam C."/>
            <person name="Tay Y."/>
            <person name="Dear P."/>
            <person name="Doerig C."/>
            <person name="Gruber A."/>
            <person name="Parkinson J."/>
            <person name="Shirley M."/>
            <person name="Wan K.L."/>
            <person name="Berriman M."/>
            <person name="Tomley F."/>
            <person name="Pain A."/>
        </authorList>
    </citation>
    <scope>NUCLEOTIDE SEQUENCE [LARGE SCALE GENOMIC DNA]</scope>
    <source>
        <strain evidence="1">Houghton</strain>
    </source>
</reference>
<keyword evidence="2" id="KW-1185">Reference proteome</keyword>
<gene>
    <name evidence="1" type="ORF">ETH_00029195</name>
</gene>
<dbReference type="AlphaFoldDB" id="U6KU18"/>
<dbReference type="OrthoDB" id="10504465at2759"/>
<sequence length="127" mass="14149">MPVDSSHRVTLSDVVQYLQYYFRMFSLSSSAPARFNLCIFLGGGCLAVELRGHVVVHGAVYEVVRYTMLLLDGAISKQEQLTEGKLSNLKVFDEKQLEIVEEGLAKRLRPLTFSHVVCFGRADGAPI</sequence>
<reference evidence="1" key="2">
    <citation type="submission" date="2013-10" db="EMBL/GenBank/DDBJ databases">
        <authorList>
            <person name="Aslett M."/>
        </authorList>
    </citation>
    <scope>NUCLEOTIDE SEQUENCE [LARGE SCALE GENOMIC DNA]</scope>
    <source>
        <strain evidence="1">Houghton</strain>
    </source>
</reference>
<name>U6KU18_EIMTE</name>
<evidence type="ECO:0000313" key="1">
    <source>
        <dbReference type="EMBL" id="CDJ38980.1"/>
    </source>
</evidence>
<protein>
    <submittedName>
        <fullName evidence="1">Uncharacterized protein</fullName>
    </submittedName>
</protein>
<dbReference type="GeneID" id="25254932"/>
<dbReference type="VEuPathDB" id="ToxoDB:ETH_00029195"/>